<organism evidence="2 3">
    <name type="scientific">Chiloscyllium punctatum</name>
    <name type="common">Brownbanded bambooshark</name>
    <name type="synonym">Hemiscyllium punctatum</name>
    <dbReference type="NCBI Taxonomy" id="137246"/>
    <lineage>
        <taxon>Eukaryota</taxon>
        <taxon>Metazoa</taxon>
        <taxon>Chordata</taxon>
        <taxon>Craniata</taxon>
        <taxon>Vertebrata</taxon>
        <taxon>Chondrichthyes</taxon>
        <taxon>Elasmobranchii</taxon>
        <taxon>Galeomorphii</taxon>
        <taxon>Galeoidea</taxon>
        <taxon>Orectolobiformes</taxon>
        <taxon>Hemiscylliidae</taxon>
        <taxon>Chiloscyllium</taxon>
    </lineage>
</organism>
<dbReference type="GO" id="GO:0005615">
    <property type="term" value="C:extracellular space"/>
    <property type="evidence" value="ECO:0007669"/>
    <property type="project" value="TreeGrafter"/>
</dbReference>
<feature type="non-terminal residue" evidence="2">
    <location>
        <position position="1"/>
    </location>
</feature>
<dbReference type="Gene3D" id="2.170.130.30">
    <property type="match status" value="1"/>
</dbReference>
<dbReference type="PANTHER" id="PTHR10559:SF15">
    <property type="entry name" value="COBALAMIN BINDING INTRINSIC FACTOR"/>
    <property type="match status" value="1"/>
</dbReference>
<comment type="caution">
    <text evidence="2">The sequence shown here is derived from an EMBL/GenBank/DDBJ whole genome shotgun (WGS) entry which is preliminary data.</text>
</comment>
<dbReference type="Proteomes" id="UP000287033">
    <property type="component" value="Unassembled WGS sequence"/>
</dbReference>
<evidence type="ECO:0000313" key="3">
    <source>
        <dbReference type="Proteomes" id="UP000287033"/>
    </source>
</evidence>
<dbReference type="InterPro" id="IPR027954">
    <property type="entry name" value="Transcobalamin-like_C"/>
</dbReference>
<accession>A0A401RNB2</accession>
<evidence type="ECO:0000259" key="1">
    <source>
        <dbReference type="Pfam" id="PF14478"/>
    </source>
</evidence>
<gene>
    <name evidence="2" type="ORF">chiPu_0021112</name>
</gene>
<dbReference type="GO" id="GO:0031419">
    <property type="term" value="F:cobalamin binding"/>
    <property type="evidence" value="ECO:0007669"/>
    <property type="project" value="TreeGrafter"/>
</dbReference>
<proteinExistence type="predicted"/>
<sequence>NLTFPVTTTSPPPTTQAVPIAVEYNIVDGLTHSFNDAVNVSVPVGSSLIRVLEKARDLYPVRFSFSVTSTQWGPLLTTVRNLTASTETRTYWQLLSGTEPLDQGIGDYKPKDGERIVANYSQY</sequence>
<evidence type="ECO:0000313" key="2">
    <source>
        <dbReference type="EMBL" id="GCC19655.1"/>
    </source>
</evidence>
<dbReference type="OMA" id="WGAYITS"/>
<dbReference type="EMBL" id="BEZZ01003375">
    <property type="protein sequence ID" value="GCC19655.1"/>
    <property type="molecule type" value="Genomic_DNA"/>
</dbReference>
<name>A0A401RNB2_CHIPU</name>
<keyword evidence="3" id="KW-1185">Reference proteome</keyword>
<feature type="domain" description="Transcobalamin-like C-terminal" evidence="1">
    <location>
        <begin position="45"/>
        <end position="121"/>
    </location>
</feature>
<dbReference type="AlphaFoldDB" id="A0A401RNB2"/>
<dbReference type="PANTHER" id="PTHR10559">
    <property type="entry name" value="TRANSCOBALAMIN-1/GASTRIC INTRINSIC FACTOR"/>
    <property type="match status" value="1"/>
</dbReference>
<reference evidence="2 3" key="1">
    <citation type="journal article" date="2018" name="Nat. Ecol. Evol.">
        <title>Shark genomes provide insights into elasmobranch evolution and the origin of vertebrates.</title>
        <authorList>
            <person name="Hara Y"/>
            <person name="Yamaguchi K"/>
            <person name="Onimaru K"/>
            <person name="Kadota M"/>
            <person name="Koyanagi M"/>
            <person name="Keeley SD"/>
            <person name="Tatsumi K"/>
            <person name="Tanaka K"/>
            <person name="Motone F"/>
            <person name="Kageyama Y"/>
            <person name="Nozu R"/>
            <person name="Adachi N"/>
            <person name="Nishimura O"/>
            <person name="Nakagawa R"/>
            <person name="Tanegashima C"/>
            <person name="Kiyatake I"/>
            <person name="Matsumoto R"/>
            <person name="Murakumo K"/>
            <person name="Nishida K"/>
            <person name="Terakita A"/>
            <person name="Kuratani S"/>
            <person name="Sato K"/>
            <person name="Hyodo S Kuraku.S."/>
        </authorList>
    </citation>
    <scope>NUCLEOTIDE SEQUENCE [LARGE SCALE GENOMIC DNA]</scope>
</reference>
<protein>
    <recommendedName>
        <fullName evidence="1">Transcobalamin-like C-terminal domain-containing protein</fullName>
    </recommendedName>
</protein>
<dbReference type="STRING" id="137246.A0A401RNB2"/>
<dbReference type="InterPro" id="IPR051588">
    <property type="entry name" value="Cobalamin_Transport"/>
</dbReference>
<dbReference type="GO" id="GO:0015889">
    <property type="term" value="P:cobalamin transport"/>
    <property type="evidence" value="ECO:0007669"/>
    <property type="project" value="TreeGrafter"/>
</dbReference>
<dbReference type="Pfam" id="PF14478">
    <property type="entry name" value="DUF4430"/>
    <property type="match status" value="1"/>
</dbReference>
<dbReference type="OrthoDB" id="6343110at2759"/>